<feature type="region of interest" description="Disordered" evidence="3">
    <location>
        <begin position="472"/>
        <end position="495"/>
    </location>
</feature>
<evidence type="ECO:0000256" key="2">
    <source>
        <dbReference type="ARBA" id="ARBA00022837"/>
    </source>
</evidence>
<dbReference type="PANTHER" id="PTHR10199">
    <property type="entry name" value="THROMBOSPONDIN"/>
    <property type="match status" value="1"/>
</dbReference>
<sequence length="657" mass="71702">MKMFKYYVAYLAIFLLVFSSCSKDETTQGGTDVPNNVASLYLGPVLDEFNNSNRQQEQDVPECSDEAPAYAQIRLEYGDDNTVVETIVGISSDDQGLFTEYSDDLEIPIPSGETSVTVTLTDFVVWTDDGGAPGEVIWVAPKEGSEYAMFVDDPLDQTFELRAGSKNYVNVDVICYDDREVNLYGYLFFDINPIPLSELCIFANYCISEGGRDYVANYSFDLYEYSGETEEDDPITNSDLYTELYADMMPMTGQDGDTFYADPLCLAIPRGDDDNGDVPYLYWEITLEDWDDYYGEAPSSTISGYLTWNQVQALLDQDGDDSTVDYIHIFFNCDPDGGDPLCQLDTDGDGVSDCDDICPNGDDNIDTDEDGVPDACDICEGGDDTMDSDQDGIPDYCDNCPQAENPYQEDSDGDGVGDACDDCIDEFGNPDNFGCPDDPCAEGPDSDGDGINDVCDVCPDGDDNVDTDADGVPDACDNCPEDANQDQNDSDGDGFGDECDVCDGFDDAIDSDGDGIPDGCDSTGGECETAFMFGDIQFNQLNDAPGRWGWVADETGTYTIYAAAGNNYKTDMPVGTAIVSTVDDDIQVEITWNAGYEFTEVHIDIFSSEPTGDDVKAPGQYTYTYEEGEQLSGVYTFDSPGEPFWIVVHAVSCGIDD</sequence>
<evidence type="ECO:0000313" key="6">
    <source>
        <dbReference type="Proteomes" id="UP001139226"/>
    </source>
</evidence>
<dbReference type="AlphaFoldDB" id="A0A9X1V501"/>
<keyword evidence="1 4" id="KW-0732">Signal</keyword>
<evidence type="ECO:0000313" key="5">
    <source>
        <dbReference type="EMBL" id="MCH4823761.1"/>
    </source>
</evidence>
<gene>
    <name evidence="5" type="ORF">ML462_11325</name>
</gene>
<dbReference type="Proteomes" id="UP001139226">
    <property type="component" value="Unassembled WGS sequence"/>
</dbReference>
<protein>
    <submittedName>
        <fullName evidence="5">MSCRAMM family adhesin SdrC</fullName>
    </submittedName>
</protein>
<dbReference type="InterPro" id="IPR028974">
    <property type="entry name" value="TSP_type-3_rpt"/>
</dbReference>
<dbReference type="GO" id="GO:0005509">
    <property type="term" value="F:calcium ion binding"/>
    <property type="evidence" value="ECO:0007669"/>
    <property type="project" value="InterPro"/>
</dbReference>
<organism evidence="5 6">
    <name type="scientific">Christiangramia lutea</name>
    <dbReference type="NCBI Taxonomy" id="1607951"/>
    <lineage>
        <taxon>Bacteria</taxon>
        <taxon>Pseudomonadati</taxon>
        <taxon>Bacteroidota</taxon>
        <taxon>Flavobacteriia</taxon>
        <taxon>Flavobacteriales</taxon>
        <taxon>Flavobacteriaceae</taxon>
        <taxon>Christiangramia</taxon>
    </lineage>
</organism>
<proteinExistence type="predicted"/>
<evidence type="ECO:0000256" key="4">
    <source>
        <dbReference type="SAM" id="SignalP"/>
    </source>
</evidence>
<name>A0A9X1V501_9FLAO</name>
<evidence type="ECO:0000256" key="1">
    <source>
        <dbReference type="ARBA" id="ARBA00022729"/>
    </source>
</evidence>
<feature type="signal peptide" evidence="4">
    <location>
        <begin position="1"/>
        <end position="23"/>
    </location>
</feature>
<dbReference type="EMBL" id="JAKVTV010000003">
    <property type="protein sequence ID" value="MCH4823761.1"/>
    <property type="molecule type" value="Genomic_DNA"/>
</dbReference>
<keyword evidence="6" id="KW-1185">Reference proteome</keyword>
<dbReference type="PROSITE" id="PS51257">
    <property type="entry name" value="PROKAR_LIPOPROTEIN"/>
    <property type="match status" value="1"/>
</dbReference>
<comment type="caution">
    <text evidence="5">The sequence shown here is derived from an EMBL/GenBank/DDBJ whole genome shotgun (WGS) entry which is preliminary data.</text>
</comment>
<reference evidence="5" key="1">
    <citation type="submission" date="2022-03" db="EMBL/GenBank/DDBJ databases">
        <title>Gramella crocea sp. nov., isolated from activated sludge of a seafood processing plant.</title>
        <authorList>
            <person name="Zhang X."/>
        </authorList>
    </citation>
    <scope>NUCLEOTIDE SEQUENCE</scope>
    <source>
        <strain evidence="5">YJ019</strain>
    </source>
</reference>
<accession>A0A9X1V501</accession>
<dbReference type="RefSeq" id="WP_240713929.1">
    <property type="nucleotide sequence ID" value="NZ_JAKVTV010000003.1"/>
</dbReference>
<dbReference type="SUPFAM" id="SSF103647">
    <property type="entry name" value="TSP type-3 repeat"/>
    <property type="match status" value="2"/>
</dbReference>
<dbReference type="GO" id="GO:0007155">
    <property type="term" value="P:cell adhesion"/>
    <property type="evidence" value="ECO:0007669"/>
    <property type="project" value="InterPro"/>
</dbReference>
<feature type="compositionally biased region" description="Acidic residues" evidence="3">
    <location>
        <begin position="479"/>
        <end position="495"/>
    </location>
</feature>
<evidence type="ECO:0000256" key="3">
    <source>
        <dbReference type="SAM" id="MobiDB-lite"/>
    </source>
</evidence>
<dbReference type="PANTHER" id="PTHR10199:SF100">
    <property type="entry name" value="THROMBOSPONDIN, ISOFORM A"/>
    <property type="match status" value="1"/>
</dbReference>
<dbReference type="InterPro" id="IPR003367">
    <property type="entry name" value="Thrombospondin_3-like_rpt"/>
</dbReference>
<dbReference type="Gene3D" id="4.10.1080.10">
    <property type="entry name" value="TSP type-3 repeat"/>
    <property type="match status" value="2"/>
</dbReference>
<dbReference type="Pfam" id="PF02412">
    <property type="entry name" value="TSP_3"/>
    <property type="match status" value="2"/>
</dbReference>
<keyword evidence="2" id="KW-0106">Calcium</keyword>
<feature type="chain" id="PRO_5040764162" evidence="4">
    <location>
        <begin position="24"/>
        <end position="657"/>
    </location>
</feature>